<feature type="compositionally biased region" description="Polar residues" evidence="7">
    <location>
        <begin position="29"/>
        <end position="44"/>
    </location>
</feature>
<keyword evidence="3" id="KW-0963">Cytoplasm</keyword>
<dbReference type="PANTHER" id="PTHR14208:SF7">
    <property type="entry name" value="EIF5-MIMIC PROTEIN 1"/>
    <property type="match status" value="1"/>
</dbReference>
<dbReference type="PROSITE" id="PS51363">
    <property type="entry name" value="W2"/>
    <property type="match status" value="1"/>
</dbReference>
<dbReference type="GO" id="GO:0016020">
    <property type="term" value="C:membrane"/>
    <property type="evidence" value="ECO:0007669"/>
    <property type="project" value="TreeGrafter"/>
</dbReference>
<feature type="region of interest" description="Disordered" evidence="7">
    <location>
        <begin position="1"/>
        <end position="160"/>
    </location>
</feature>
<protein>
    <recommendedName>
        <fullName evidence="5">eIF5-mimic protein 1</fullName>
    </recommendedName>
    <alternativeName>
        <fullName evidence="6">Basic leucine zipper and W2 domain-containing protein 2</fullName>
    </alternativeName>
</protein>
<organism evidence="9 10">
    <name type="scientific">Cairina moschata</name>
    <name type="common">Muscovy duck</name>
    <dbReference type="NCBI Taxonomy" id="8855"/>
    <lineage>
        <taxon>Eukaryota</taxon>
        <taxon>Metazoa</taxon>
        <taxon>Chordata</taxon>
        <taxon>Craniata</taxon>
        <taxon>Vertebrata</taxon>
        <taxon>Euteleostomi</taxon>
        <taxon>Archelosauria</taxon>
        <taxon>Archosauria</taxon>
        <taxon>Dinosauria</taxon>
        <taxon>Saurischia</taxon>
        <taxon>Theropoda</taxon>
        <taxon>Coelurosauria</taxon>
        <taxon>Aves</taxon>
        <taxon>Neognathae</taxon>
        <taxon>Galloanserae</taxon>
        <taxon>Anseriformes</taxon>
        <taxon>Anatidae</taxon>
        <taxon>Anatinae</taxon>
        <taxon>Cairina</taxon>
    </lineage>
</organism>
<reference evidence="9" key="3">
    <citation type="submission" date="2025-09" db="UniProtKB">
        <authorList>
            <consortium name="Ensembl"/>
        </authorList>
    </citation>
    <scope>IDENTIFICATION</scope>
</reference>
<dbReference type="GO" id="GO:0006417">
    <property type="term" value="P:regulation of translation"/>
    <property type="evidence" value="ECO:0007669"/>
    <property type="project" value="UniProtKB-KW"/>
</dbReference>
<dbReference type="InterPro" id="IPR057397">
    <property type="entry name" value="HEAT_5MP1_2"/>
</dbReference>
<keyword evidence="10" id="KW-1185">Reference proteome</keyword>
<reference evidence="9" key="2">
    <citation type="submission" date="2025-08" db="UniProtKB">
        <authorList>
            <consortium name="Ensembl"/>
        </authorList>
    </citation>
    <scope>IDENTIFICATION</scope>
</reference>
<dbReference type="InterPro" id="IPR043510">
    <property type="entry name" value="W2_5MP1/2"/>
</dbReference>
<evidence type="ECO:0000313" key="10">
    <source>
        <dbReference type="Proteomes" id="UP000694556"/>
    </source>
</evidence>
<evidence type="ECO:0000256" key="4">
    <source>
        <dbReference type="ARBA" id="ARBA00022845"/>
    </source>
</evidence>
<dbReference type="Gene3D" id="1.25.40.180">
    <property type="match status" value="1"/>
</dbReference>
<dbReference type="PANTHER" id="PTHR14208">
    <property type="entry name" value="BASIC LEUCINE ZIPPER AND W2 DOMAIN-CONTAINING PROTEIN"/>
    <property type="match status" value="1"/>
</dbReference>
<evidence type="ECO:0000256" key="1">
    <source>
        <dbReference type="ARBA" id="ARBA00004496"/>
    </source>
</evidence>
<evidence type="ECO:0000259" key="8">
    <source>
        <dbReference type="PROSITE" id="PS51363"/>
    </source>
</evidence>
<accession>A0A8C3C8V6</accession>
<evidence type="ECO:0000256" key="6">
    <source>
        <dbReference type="ARBA" id="ARBA00042302"/>
    </source>
</evidence>
<comment type="subcellular location">
    <subcellularLocation>
        <location evidence="1">Cytoplasm</location>
    </subcellularLocation>
</comment>
<dbReference type="GO" id="GO:0005737">
    <property type="term" value="C:cytoplasm"/>
    <property type="evidence" value="ECO:0007669"/>
    <property type="project" value="UniProtKB-SubCell"/>
</dbReference>
<dbReference type="Ensembl" id="ENSCMMT00000018667.1">
    <property type="protein sequence ID" value="ENSCMMP00000016962.1"/>
    <property type="gene ID" value="ENSCMMG00000010824.1"/>
</dbReference>
<feature type="compositionally biased region" description="Basic and acidic residues" evidence="7">
    <location>
        <begin position="46"/>
        <end position="58"/>
    </location>
</feature>
<evidence type="ECO:0000313" key="9">
    <source>
        <dbReference type="Ensembl" id="ENSCMMP00000016962.1"/>
    </source>
</evidence>
<dbReference type="InterPro" id="IPR003307">
    <property type="entry name" value="W2_domain"/>
</dbReference>
<reference evidence="9" key="1">
    <citation type="submission" date="2018-09" db="EMBL/GenBank/DDBJ databases">
        <title>Common duck and Muscovy duck high density SNP chip.</title>
        <authorList>
            <person name="Vignal A."/>
            <person name="Thebault N."/>
            <person name="Warren W.C."/>
        </authorList>
    </citation>
    <scope>NUCLEOTIDE SEQUENCE [LARGE SCALE GENOMIC DNA]</scope>
</reference>
<evidence type="ECO:0000256" key="2">
    <source>
        <dbReference type="ARBA" id="ARBA00008151"/>
    </source>
</evidence>
<dbReference type="AlphaFoldDB" id="A0A8C3C8V6"/>
<feature type="domain" description="W2" evidence="8">
    <location>
        <begin position="497"/>
        <end position="622"/>
    </location>
</feature>
<evidence type="ECO:0000256" key="7">
    <source>
        <dbReference type="SAM" id="MobiDB-lite"/>
    </source>
</evidence>
<sequence length="622" mass="69280">GTPCPQGHPAAAAHGERRDGLRAPIIPRTSPSGQWQRKSPQQRWASRREGKGEGEWKQGCRRPLPRGRGRPRPTCGDDPQQLLFLGAQLAPPGGRHGSRSPPSGQRRARGPARPPRPARNGGSTPPGAGRDAALLSPPGGGHRQRLSPALPSSRCGRREEPVPLYQTPTSVSARFALSFSLFSPSFPRFSLPSPPLAAVARAGGGAVPSRPCVNVPGLRASIVCRRQHRQHCCPCYRCYHYCPCCRRAGRLPARPALPCPAAARNHPTDEKEKFEPTVFRDTIVQGLNEAGNDLEAIAKFLDATGSRLDYRRYADTLFDILVAGSMLAPGGTRIDDNDKTKMTSHCVFFAEEDHDAIRNYAQVFNKLIRRYKYLEKAFEDEIKKLLLFLKAFTETEQTKLAMLSGILLANGTLPATILTSLFTDNIVKEGIAASFAVKLFKAWMAEKDANSVTSALRKANLDKRLLELFPANRQNVDHFAKYFTEAGLKELSDFLRVQQSLGTRKELQKELQERLSQECPIKEVVLYVKEEMKRNELPEPAVIGLLWTCVMNAVEWNKKEELVAEQALKHLKQYAPLLAVFSTQGQSELILLQKVQEYCYDNIHFMKAFQKIVVLFYKGKSL</sequence>
<dbReference type="Pfam" id="PF25504">
    <property type="entry name" value="HEAT_5MP1_2"/>
    <property type="match status" value="1"/>
</dbReference>
<keyword evidence="4" id="KW-0810">Translation regulation</keyword>
<dbReference type="Proteomes" id="UP000694556">
    <property type="component" value="Chromosome 2"/>
</dbReference>
<dbReference type="InterPro" id="IPR016024">
    <property type="entry name" value="ARM-type_fold"/>
</dbReference>
<evidence type="ECO:0000256" key="5">
    <source>
        <dbReference type="ARBA" id="ARBA00039665"/>
    </source>
</evidence>
<evidence type="ECO:0000256" key="3">
    <source>
        <dbReference type="ARBA" id="ARBA00022490"/>
    </source>
</evidence>
<dbReference type="InterPro" id="IPR051245">
    <property type="entry name" value="eIF5-mimic_regulator"/>
</dbReference>
<proteinExistence type="inferred from homology"/>
<dbReference type="SUPFAM" id="SSF48371">
    <property type="entry name" value="ARM repeat"/>
    <property type="match status" value="1"/>
</dbReference>
<feature type="compositionally biased region" description="Basic residues" evidence="7">
    <location>
        <begin position="59"/>
        <end position="71"/>
    </location>
</feature>
<comment type="similarity">
    <text evidence="2">Belongs to the BZW family.</text>
</comment>
<name>A0A8C3C8V6_CAIMO</name>
<dbReference type="CDD" id="cd11560">
    <property type="entry name" value="W2_eIF5C_like"/>
    <property type="match status" value="1"/>
</dbReference>